<keyword evidence="7" id="KW-1185">Reference proteome</keyword>
<keyword evidence="2" id="KW-0805">Transcription regulation</keyword>
<dbReference type="OrthoDB" id="25391at2759"/>
<gene>
    <name evidence="6" type="ORF">CAUJ_LOCUS11265</name>
</gene>
<dbReference type="Proteomes" id="UP000835052">
    <property type="component" value="Unassembled WGS sequence"/>
</dbReference>
<feature type="compositionally biased region" description="Basic and acidic residues" evidence="4">
    <location>
        <begin position="65"/>
        <end position="75"/>
    </location>
</feature>
<feature type="region of interest" description="Disordered" evidence="4">
    <location>
        <begin position="122"/>
        <end position="182"/>
    </location>
</feature>
<feature type="non-terminal residue" evidence="6">
    <location>
        <position position="1"/>
    </location>
</feature>
<dbReference type="InterPro" id="IPR007282">
    <property type="entry name" value="NOT2/3/5_C"/>
</dbReference>
<evidence type="ECO:0000313" key="6">
    <source>
        <dbReference type="EMBL" id="CAD6195346.1"/>
    </source>
</evidence>
<dbReference type="AlphaFoldDB" id="A0A8S1HF51"/>
<comment type="caution">
    <text evidence="6">The sequence shown here is derived from an EMBL/GenBank/DDBJ whole genome shotgun (WGS) entry which is preliminary data.</text>
</comment>
<proteinExistence type="inferred from homology"/>
<keyword evidence="3" id="KW-0804">Transcription</keyword>
<evidence type="ECO:0000256" key="1">
    <source>
        <dbReference type="ARBA" id="ARBA00007682"/>
    </source>
</evidence>
<feature type="compositionally biased region" description="Basic residues" evidence="4">
    <location>
        <begin position="168"/>
        <end position="178"/>
    </location>
</feature>
<organism evidence="6 7">
    <name type="scientific">Caenorhabditis auriculariae</name>
    <dbReference type="NCBI Taxonomy" id="2777116"/>
    <lineage>
        <taxon>Eukaryota</taxon>
        <taxon>Metazoa</taxon>
        <taxon>Ecdysozoa</taxon>
        <taxon>Nematoda</taxon>
        <taxon>Chromadorea</taxon>
        <taxon>Rhabditida</taxon>
        <taxon>Rhabditina</taxon>
        <taxon>Rhabditomorpha</taxon>
        <taxon>Rhabditoidea</taxon>
        <taxon>Rhabditidae</taxon>
        <taxon>Peloderinae</taxon>
        <taxon>Caenorhabditis</taxon>
    </lineage>
</organism>
<dbReference type="GO" id="GO:2000036">
    <property type="term" value="P:regulation of stem cell population maintenance"/>
    <property type="evidence" value="ECO:0007669"/>
    <property type="project" value="UniProtKB-ARBA"/>
</dbReference>
<dbReference type="GO" id="GO:0006355">
    <property type="term" value="P:regulation of DNA-templated transcription"/>
    <property type="evidence" value="ECO:0007669"/>
    <property type="project" value="InterPro"/>
</dbReference>
<feature type="region of interest" description="Disordered" evidence="4">
    <location>
        <begin position="59"/>
        <end position="103"/>
    </location>
</feature>
<protein>
    <recommendedName>
        <fullName evidence="5">NOT2/NOT3/NOT5 C-terminal domain-containing protein</fullName>
    </recommendedName>
</protein>
<sequence length="524" mass="58974">ILNVKSNDVIQKCLVEGSLSEWFIAPLGAEFERRLDIQNLTRLYDSYWRIILSPMAEVSVSGGGRRSDRSSRFGRQDGFTIADETSRELPGARKQLSNEKTRGHDIYNLDAEFGLWRGRRRHLEQQQRDDDASRNDTTTSSSSTTSPAAAASEKSTASPPFLKLTASRGRRPSARTPRRNSAPLMDVKVPVVPELQQVPQIECLPNGEIVNIPGSMLTDQFGLAALVSRLRHFPLSNNPLLSFATDTDYGDMSKTTPGAFLEMGDSLSLMVNGIEMSSKYPEMEPDFRAPVWKTFAGPFRANPLSAIEITAEEFPPEYYLSPIIEPKVSDNMIQKIGSQELLYMFYNMPRELWQEKAARELYCRNWRYNVREKFWLRRHHSDRKVGGGRLYDMYGGAIGQKHTSLLSMLHQVTDTFEFGIYDVFDSVKFKIMTREMKVIYEELEQMDLTNQQPSSLAAALSSHSQLLGGAPKDPGVIGSRGKLSLPSRSFFLENGLASPTVQAPPMVFPSLQAVQQQQASLRRL</sequence>
<feature type="compositionally biased region" description="Basic and acidic residues" evidence="4">
    <location>
        <begin position="84"/>
        <end position="103"/>
    </location>
</feature>
<dbReference type="InterPro" id="IPR040168">
    <property type="entry name" value="Not2/3/5"/>
</dbReference>
<feature type="compositionally biased region" description="Basic and acidic residues" evidence="4">
    <location>
        <begin position="123"/>
        <end position="134"/>
    </location>
</feature>
<evidence type="ECO:0000256" key="2">
    <source>
        <dbReference type="ARBA" id="ARBA00023015"/>
    </source>
</evidence>
<comment type="similarity">
    <text evidence="1">Belongs to the CNOT2/3/5 family.</text>
</comment>
<dbReference type="EMBL" id="CAJGYM010000054">
    <property type="protein sequence ID" value="CAD6195346.1"/>
    <property type="molecule type" value="Genomic_DNA"/>
</dbReference>
<evidence type="ECO:0000256" key="3">
    <source>
        <dbReference type="ARBA" id="ARBA00023163"/>
    </source>
</evidence>
<dbReference type="GO" id="GO:0030015">
    <property type="term" value="C:CCR4-NOT core complex"/>
    <property type="evidence" value="ECO:0007669"/>
    <property type="project" value="InterPro"/>
</dbReference>
<dbReference type="Pfam" id="PF04153">
    <property type="entry name" value="NOT2_3_5_C"/>
    <property type="match status" value="1"/>
</dbReference>
<evidence type="ECO:0000313" key="7">
    <source>
        <dbReference type="Proteomes" id="UP000835052"/>
    </source>
</evidence>
<name>A0A8S1HF51_9PELO</name>
<dbReference type="Gene3D" id="2.30.30.1020">
    <property type="entry name" value="CCR4-NOT complex subunit 2/3/5, C-terminal domain"/>
    <property type="match status" value="1"/>
</dbReference>
<evidence type="ECO:0000259" key="5">
    <source>
        <dbReference type="Pfam" id="PF04153"/>
    </source>
</evidence>
<dbReference type="PANTHER" id="PTHR23326">
    <property type="entry name" value="CCR4 NOT-RELATED"/>
    <property type="match status" value="1"/>
</dbReference>
<dbReference type="InterPro" id="IPR038635">
    <property type="entry name" value="CCR4-NOT_su2/3/5_C_sf"/>
</dbReference>
<accession>A0A8S1HF51</accession>
<feature type="compositionally biased region" description="Low complexity" evidence="4">
    <location>
        <begin position="135"/>
        <end position="158"/>
    </location>
</feature>
<feature type="domain" description="NOT2/NOT3/NOT5 C-terminal" evidence="5">
    <location>
        <begin position="294"/>
        <end position="443"/>
    </location>
</feature>
<reference evidence="6" key="1">
    <citation type="submission" date="2020-10" db="EMBL/GenBank/DDBJ databases">
        <authorList>
            <person name="Kikuchi T."/>
        </authorList>
    </citation>
    <scope>NUCLEOTIDE SEQUENCE</scope>
    <source>
        <strain evidence="6">NKZ352</strain>
    </source>
</reference>
<evidence type="ECO:0000256" key="4">
    <source>
        <dbReference type="SAM" id="MobiDB-lite"/>
    </source>
</evidence>